<reference evidence="2" key="1">
    <citation type="journal article" date="2015" name="Nat. Genet.">
        <title>The genome and transcriptome of the zoonotic hookworm Ancylostoma ceylanicum identify infection-specific gene families.</title>
        <authorList>
            <person name="Schwarz E.M."/>
            <person name="Hu Y."/>
            <person name="Antoshechkin I."/>
            <person name="Miller M.M."/>
            <person name="Sternberg P.W."/>
            <person name="Aroian R.V."/>
        </authorList>
    </citation>
    <scope>NUCLEOTIDE SEQUENCE</scope>
    <source>
        <strain evidence="2">HY135</strain>
    </source>
</reference>
<evidence type="ECO:0000313" key="2">
    <source>
        <dbReference type="Proteomes" id="UP000024635"/>
    </source>
</evidence>
<protein>
    <submittedName>
        <fullName evidence="1">Uncharacterized protein</fullName>
    </submittedName>
</protein>
<dbReference type="Proteomes" id="UP000024635">
    <property type="component" value="Unassembled WGS sequence"/>
</dbReference>
<accession>A0A016V1S9</accession>
<keyword evidence="2" id="KW-1185">Reference proteome</keyword>
<evidence type="ECO:0000313" key="1">
    <source>
        <dbReference type="EMBL" id="EYC20683.1"/>
    </source>
</evidence>
<proteinExistence type="predicted"/>
<gene>
    <name evidence="1" type="primary">Acey_s0021.g366</name>
    <name evidence="1" type="ORF">Y032_0021g366</name>
</gene>
<dbReference type="EMBL" id="JARK01001357">
    <property type="protein sequence ID" value="EYC20683.1"/>
    <property type="molecule type" value="Genomic_DNA"/>
</dbReference>
<name>A0A016V1S9_9BILA</name>
<dbReference type="AlphaFoldDB" id="A0A016V1S9"/>
<sequence>MIHFGVSDALSKFKDDICLIVTGDKPQPKCFCAVSATMLPLRRQSCARSIGACLDCLYPLLFEKHYPKLSNSKSDISYLTT</sequence>
<organism evidence="1 2">
    <name type="scientific">Ancylostoma ceylanicum</name>
    <dbReference type="NCBI Taxonomy" id="53326"/>
    <lineage>
        <taxon>Eukaryota</taxon>
        <taxon>Metazoa</taxon>
        <taxon>Ecdysozoa</taxon>
        <taxon>Nematoda</taxon>
        <taxon>Chromadorea</taxon>
        <taxon>Rhabditida</taxon>
        <taxon>Rhabditina</taxon>
        <taxon>Rhabditomorpha</taxon>
        <taxon>Strongyloidea</taxon>
        <taxon>Ancylostomatidae</taxon>
        <taxon>Ancylostomatinae</taxon>
        <taxon>Ancylostoma</taxon>
    </lineage>
</organism>
<comment type="caution">
    <text evidence="1">The sequence shown here is derived from an EMBL/GenBank/DDBJ whole genome shotgun (WGS) entry which is preliminary data.</text>
</comment>